<feature type="transmembrane region" description="Helical" evidence="1">
    <location>
        <begin position="78"/>
        <end position="97"/>
    </location>
</feature>
<accession>A0A323VFD3</accession>
<name>A0A323VFD3_9ACTN</name>
<dbReference type="InterPro" id="IPR050469">
    <property type="entry name" value="Diguanylate_Cyclase"/>
</dbReference>
<evidence type="ECO:0000259" key="2">
    <source>
        <dbReference type="PROSITE" id="PS50887"/>
    </source>
</evidence>
<feature type="transmembrane region" description="Helical" evidence="1">
    <location>
        <begin position="51"/>
        <end position="72"/>
    </location>
</feature>
<dbReference type="AlphaFoldDB" id="A0A323VFD3"/>
<evidence type="ECO:0000313" key="6">
    <source>
        <dbReference type="Proteomes" id="UP000580718"/>
    </source>
</evidence>
<dbReference type="EMBL" id="QKNV01000054">
    <property type="protein sequence ID" value="PZA21986.1"/>
    <property type="molecule type" value="Genomic_DNA"/>
</dbReference>
<feature type="transmembrane region" description="Helical" evidence="1">
    <location>
        <begin position="109"/>
        <end position="142"/>
    </location>
</feature>
<dbReference type="Gene3D" id="3.30.70.270">
    <property type="match status" value="1"/>
</dbReference>
<dbReference type="PROSITE" id="PS50887">
    <property type="entry name" value="GGDEF"/>
    <property type="match status" value="1"/>
</dbReference>
<keyword evidence="1" id="KW-0472">Membrane</keyword>
<dbReference type="Proteomes" id="UP000580718">
    <property type="component" value="Unassembled WGS sequence"/>
</dbReference>
<dbReference type="NCBIfam" id="TIGR00254">
    <property type="entry name" value="GGDEF"/>
    <property type="match status" value="1"/>
</dbReference>
<dbReference type="OrthoDB" id="23692at2"/>
<feature type="transmembrane region" description="Helical" evidence="1">
    <location>
        <begin position="148"/>
        <end position="169"/>
    </location>
</feature>
<keyword evidence="1" id="KW-1133">Transmembrane helix</keyword>
<dbReference type="GO" id="GO:0052621">
    <property type="term" value="F:diguanylate cyclase activity"/>
    <property type="evidence" value="ECO:0007669"/>
    <property type="project" value="TreeGrafter"/>
</dbReference>
<dbReference type="InterPro" id="IPR000160">
    <property type="entry name" value="GGDEF_dom"/>
</dbReference>
<dbReference type="Pfam" id="PF00990">
    <property type="entry name" value="GGDEF"/>
    <property type="match status" value="1"/>
</dbReference>
<comment type="caution">
    <text evidence="4">The sequence shown here is derived from an EMBL/GenBank/DDBJ whole genome shotgun (WGS) entry which is preliminary data.</text>
</comment>
<organism evidence="4 5">
    <name type="scientific">Modestobacter versicolor</name>
    <dbReference type="NCBI Taxonomy" id="429133"/>
    <lineage>
        <taxon>Bacteria</taxon>
        <taxon>Bacillati</taxon>
        <taxon>Actinomycetota</taxon>
        <taxon>Actinomycetes</taxon>
        <taxon>Geodermatophilales</taxon>
        <taxon>Geodermatophilaceae</taxon>
        <taxon>Modestobacter</taxon>
    </lineage>
</organism>
<dbReference type="RefSeq" id="WP_110551680.1">
    <property type="nucleotide sequence ID" value="NZ_JACIBU010000001.1"/>
</dbReference>
<reference evidence="4 5" key="1">
    <citation type="submission" date="2018-06" db="EMBL/GenBank/DDBJ databases">
        <title>Draft genome sequence of Modestobacter versicolor CP153-2.</title>
        <authorList>
            <person name="Gundlapally S.R."/>
        </authorList>
    </citation>
    <scope>NUCLEOTIDE SEQUENCE [LARGE SCALE GENOMIC DNA]</scope>
    <source>
        <strain evidence="4 5">CP153-2</strain>
    </source>
</reference>
<dbReference type="InterPro" id="IPR043128">
    <property type="entry name" value="Rev_trsase/Diguanyl_cyclase"/>
</dbReference>
<feature type="domain" description="GGDEF" evidence="2">
    <location>
        <begin position="205"/>
        <end position="326"/>
    </location>
</feature>
<sequence>MTPDPAWWRRSAPEVATARVIGPVIGALYLLGGLAVVAVVVLPSAAPRSSLVLTLVGPLAVLTGAGIVRWGHRLPRPALHALVVVGTALITWVVAAAPGVTAAMAMAGIYSFVAVAAFFLFAPPLALAYLVTAIAACTAVLSWRSVPAGPVVALAVVTATIGLVVATLVQRASSASLDGLTGLANRRGFDDALGEAMRTAARTGTPFSVALVDVDHFKSTNDQDGHAAGDELLRTVAREWTPRAPRGALLARHGGDEFALLLPSSPGPAALRVVERLRLACLQVPLSAGVAQHLPGEDASQLMRRADAALYRAKADGRGRCVLHEDLPAAPRTRRA</sequence>
<keyword evidence="5" id="KW-1185">Reference proteome</keyword>
<dbReference type="SUPFAM" id="SSF55073">
    <property type="entry name" value="Nucleotide cyclase"/>
    <property type="match status" value="1"/>
</dbReference>
<dbReference type="PANTHER" id="PTHR45138:SF9">
    <property type="entry name" value="DIGUANYLATE CYCLASE DGCM-RELATED"/>
    <property type="match status" value="1"/>
</dbReference>
<dbReference type="EMBL" id="JACIBU010000001">
    <property type="protein sequence ID" value="MBB3676358.1"/>
    <property type="molecule type" value="Genomic_DNA"/>
</dbReference>
<evidence type="ECO:0000313" key="4">
    <source>
        <dbReference type="EMBL" id="PZA21986.1"/>
    </source>
</evidence>
<dbReference type="CDD" id="cd01949">
    <property type="entry name" value="GGDEF"/>
    <property type="match status" value="1"/>
</dbReference>
<gene>
    <name evidence="4" type="ORF">DMO24_07395</name>
    <name evidence="3" type="ORF">FHX36_002093</name>
</gene>
<reference evidence="3 6" key="2">
    <citation type="submission" date="2020-08" db="EMBL/GenBank/DDBJ databases">
        <title>Sequencing the genomes of 1000 actinobacteria strains.</title>
        <authorList>
            <person name="Klenk H.-P."/>
        </authorList>
    </citation>
    <scope>NUCLEOTIDE SEQUENCE [LARGE SCALE GENOMIC DNA]</scope>
    <source>
        <strain evidence="3 6">DSM 16678</strain>
    </source>
</reference>
<keyword evidence="1" id="KW-0812">Transmembrane</keyword>
<proteinExistence type="predicted"/>
<evidence type="ECO:0000313" key="5">
    <source>
        <dbReference type="Proteomes" id="UP000247602"/>
    </source>
</evidence>
<evidence type="ECO:0000256" key="1">
    <source>
        <dbReference type="SAM" id="Phobius"/>
    </source>
</evidence>
<feature type="transmembrane region" description="Helical" evidence="1">
    <location>
        <begin position="20"/>
        <end position="42"/>
    </location>
</feature>
<evidence type="ECO:0000313" key="3">
    <source>
        <dbReference type="EMBL" id="MBB3676358.1"/>
    </source>
</evidence>
<dbReference type="InterPro" id="IPR029787">
    <property type="entry name" value="Nucleotide_cyclase"/>
</dbReference>
<dbReference type="SMART" id="SM00267">
    <property type="entry name" value="GGDEF"/>
    <property type="match status" value="1"/>
</dbReference>
<dbReference type="Proteomes" id="UP000247602">
    <property type="component" value="Unassembled WGS sequence"/>
</dbReference>
<dbReference type="PANTHER" id="PTHR45138">
    <property type="entry name" value="REGULATORY COMPONENTS OF SENSORY TRANSDUCTION SYSTEM"/>
    <property type="match status" value="1"/>
</dbReference>
<protein>
    <submittedName>
        <fullName evidence="3">Diguanylate cyclase (GGDEF)-like protein</fullName>
    </submittedName>
</protein>